<feature type="compositionally biased region" description="Basic and acidic residues" evidence="4">
    <location>
        <begin position="87"/>
        <end position="109"/>
    </location>
</feature>
<evidence type="ECO:0000313" key="7">
    <source>
        <dbReference type="EMBL" id="TKK85391.1"/>
    </source>
</evidence>
<dbReference type="InterPro" id="IPR029016">
    <property type="entry name" value="GAF-like_dom_sf"/>
</dbReference>
<keyword evidence="1" id="KW-0808">Transferase</keyword>
<dbReference type="CDD" id="cd16917">
    <property type="entry name" value="HATPase_UhpB-NarQ-NarX-like"/>
    <property type="match status" value="1"/>
</dbReference>
<dbReference type="Pfam" id="PF07730">
    <property type="entry name" value="HisKA_3"/>
    <property type="match status" value="1"/>
</dbReference>
<comment type="caution">
    <text evidence="7">The sequence shown here is derived from an EMBL/GenBank/DDBJ whole genome shotgun (WGS) entry which is preliminary data.</text>
</comment>
<dbReference type="PANTHER" id="PTHR24421:SF56">
    <property type="entry name" value="OXYGEN SENSOR HISTIDINE KINASE RESPONSE REGULATOR DOST"/>
    <property type="match status" value="1"/>
</dbReference>
<sequence length="541" mass="58038">MARESIPGMGPDELLSELRTQRDAALASRDRVRALVEAVILLDRDLHPETVLRRTVKIATELVDAAHGALRFPEERRSPLEYVPAGRGEEERRPPGPDPLERLVRDPRPLRPTRIPGHPAFLGVPLRVGGEVFGVLCLTGKRDGADFDEDDEDVIVTLATAAGAAVENAHLYETAHSREARLQAESDLTTSLLSGAGPGDVLAQLTRRMREIADSDTALVFFPVDDGTRLRALISEGAGGLTGGEVGSDTSLPGLALRTGDAVMVDDLIGEGYETIRNVPIGPAAAVPLTSAKSTHGVLVLGKWSGRIPFSPCALRMLRSCAGQAAGALELAKARLDAERLRTLEDRDRIARDLHDVVIQRLFAVAMTLMSTVRLVDHPEAECRVRHSVNELDATIRQIRATIFALQGPQGADESGLRARVAELVADTYGDLGFRPRLRLDGQLDYGVPEEVAEQVLAVLHEALSNVARHAGARNVGVTLEQDGGQVTLVVEDDGVGLPPGGRRSGLRNLQKRADDLGGFFEAGPRAGGGGTRLVWRVPVS</sequence>
<dbReference type="OrthoDB" id="5241249at2"/>
<dbReference type="PANTHER" id="PTHR24421">
    <property type="entry name" value="NITRATE/NITRITE SENSOR PROTEIN NARX-RELATED"/>
    <property type="match status" value="1"/>
</dbReference>
<evidence type="ECO:0000313" key="8">
    <source>
        <dbReference type="Proteomes" id="UP000308705"/>
    </source>
</evidence>
<keyword evidence="3" id="KW-0902">Two-component regulatory system</keyword>
<evidence type="ECO:0000256" key="3">
    <source>
        <dbReference type="ARBA" id="ARBA00023012"/>
    </source>
</evidence>
<dbReference type="Gene3D" id="3.30.450.40">
    <property type="match status" value="2"/>
</dbReference>
<dbReference type="GO" id="GO:0046983">
    <property type="term" value="F:protein dimerization activity"/>
    <property type="evidence" value="ECO:0007669"/>
    <property type="project" value="InterPro"/>
</dbReference>
<dbReference type="Proteomes" id="UP000308705">
    <property type="component" value="Unassembled WGS sequence"/>
</dbReference>
<dbReference type="RefSeq" id="WP_137249725.1">
    <property type="nucleotide sequence ID" value="NZ_SZQA01000028.1"/>
</dbReference>
<dbReference type="Gene3D" id="1.20.5.1930">
    <property type="match status" value="1"/>
</dbReference>
<dbReference type="Pfam" id="PF13185">
    <property type="entry name" value="GAF_2"/>
    <property type="match status" value="2"/>
</dbReference>
<feature type="domain" description="GAF" evidence="5">
    <location>
        <begin position="197"/>
        <end position="339"/>
    </location>
</feature>
<dbReference type="InterPro" id="IPR036890">
    <property type="entry name" value="HATPase_C_sf"/>
</dbReference>
<protein>
    <submittedName>
        <fullName evidence="7">GAF domain-containing protein</fullName>
    </submittedName>
</protein>
<dbReference type="InterPro" id="IPR003594">
    <property type="entry name" value="HATPase_dom"/>
</dbReference>
<feature type="domain" description="Histidine kinase/HSP90-like ATPase" evidence="6">
    <location>
        <begin position="451"/>
        <end position="541"/>
    </location>
</feature>
<evidence type="ECO:0000259" key="5">
    <source>
        <dbReference type="SMART" id="SM00065"/>
    </source>
</evidence>
<dbReference type="SMART" id="SM00387">
    <property type="entry name" value="HATPase_c"/>
    <property type="match status" value="1"/>
</dbReference>
<dbReference type="AlphaFoldDB" id="A0A4U3M916"/>
<proteinExistence type="predicted"/>
<name>A0A4U3M916_9ACTN</name>
<feature type="region of interest" description="Disordered" evidence="4">
    <location>
        <begin position="80"/>
        <end position="112"/>
    </location>
</feature>
<dbReference type="SUPFAM" id="SSF55874">
    <property type="entry name" value="ATPase domain of HSP90 chaperone/DNA topoisomerase II/histidine kinase"/>
    <property type="match status" value="1"/>
</dbReference>
<feature type="domain" description="GAF" evidence="5">
    <location>
        <begin position="47"/>
        <end position="176"/>
    </location>
</feature>
<keyword evidence="8" id="KW-1185">Reference proteome</keyword>
<evidence type="ECO:0000259" key="6">
    <source>
        <dbReference type="SMART" id="SM00387"/>
    </source>
</evidence>
<dbReference type="Gene3D" id="3.30.565.10">
    <property type="entry name" value="Histidine kinase-like ATPase, C-terminal domain"/>
    <property type="match status" value="1"/>
</dbReference>
<dbReference type="SUPFAM" id="SSF55781">
    <property type="entry name" value="GAF domain-like"/>
    <property type="match status" value="2"/>
</dbReference>
<dbReference type="InterPro" id="IPR050482">
    <property type="entry name" value="Sensor_HK_TwoCompSys"/>
</dbReference>
<evidence type="ECO:0000256" key="1">
    <source>
        <dbReference type="ARBA" id="ARBA00022679"/>
    </source>
</evidence>
<dbReference type="InterPro" id="IPR003018">
    <property type="entry name" value="GAF"/>
</dbReference>
<dbReference type="InterPro" id="IPR011712">
    <property type="entry name" value="Sig_transdc_His_kin_sub3_dim/P"/>
</dbReference>
<dbReference type="Pfam" id="PF02518">
    <property type="entry name" value="HATPase_c"/>
    <property type="match status" value="1"/>
</dbReference>
<reference evidence="7 8" key="1">
    <citation type="submission" date="2019-04" db="EMBL/GenBank/DDBJ databases">
        <title>Herbidospora sp. NEAU-GS14.nov., a novel actinomycete isolated from soil.</title>
        <authorList>
            <person name="Han L."/>
        </authorList>
    </citation>
    <scope>NUCLEOTIDE SEQUENCE [LARGE SCALE GENOMIC DNA]</scope>
    <source>
        <strain evidence="7 8">NEAU-GS14</strain>
    </source>
</reference>
<organism evidence="7 8">
    <name type="scientific">Herbidospora galbida</name>
    <dbReference type="NCBI Taxonomy" id="2575442"/>
    <lineage>
        <taxon>Bacteria</taxon>
        <taxon>Bacillati</taxon>
        <taxon>Actinomycetota</taxon>
        <taxon>Actinomycetes</taxon>
        <taxon>Streptosporangiales</taxon>
        <taxon>Streptosporangiaceae</taxon>
        <taxon>Herbidospora</taxon>
    </lineage>
</organism>
<accession>A0A4U3M916</accession>
<gene>
    <name evidence="7" type="ORF">FDA94_26170</name>
</gene>
<evidence type="ECO:0000256" key="2">
    <source>
        <dbReference type="ARBA" id="ARBA00022777"/>
    </source>
</evidence>
<evidence type="ECO:0000256" key="4">
    <source>
        <dbReference type="SAM" id="MobiDB-lite"/>
    </source>
</evidence>
<dbReference type="SMART" id="SM00065">
    <property type="entry name" value="GAF"/>
    <property type="match status" value="2"/>
</dbReference>
<dbReference type="EMBL" id="SZQA01000028">
    <property type="protein sequence ID" value="TKK85391.1"/>
    <property type="molecule type" value="Genomic_DNA"/>
</dbReference>
<dbReference type="GO" id="GO:0016020">
    <property type="term" value="C:membrane"/>
    <property type="evidence" value="ECO:0007669"/>
    <property type="project" value="InterPro"/>
</dbReference>
<keyword evidence="2" id="KW-0418">Kinase</keyword>
<dbReference type="GO" id="GO:0000155">
    <property type="term" value="F:phosphorelay sensor kinase activity"/>
    <property type="evidence" value="ECO:0007669"/>
    <property type="project" value="InterPro"/>
</dbReference>